<dbReference type="AlphaFoldDB" id="A0A7S4SRZ7"/>
<dbReference type="PANTHER" id="PTHR10953">
    <property type="entry name" value="UBIQUITIN-ACTIVATING ENZYME E1"/>
    <property type="match status" value="1"/>
</dbReference>
<name>A0A7S4SRZ7_9DINO</name>
<evidence type="ECO:0000256" key="1">
    <source>
        <dbReference type="SAM" id="MobiDB-lite"/>
    </source>
</evidence>
<accession>A0A7S4SRZ7</accession>
<proteinExistence type="predicted"/>
<gene>
    <name evidence="3" type="ORF">AMON00008_LOCUS55063</name>
</gene>
<dbReference type="InterPro" id="IPR045886">
    <property type="entry name" value="ThiF/MoeB/HesA"/>
</dbReference>
<feature type="domain" description="THIF-type NAD/FAD binding fold" evidence="2">
    <location>
        <begin position="12"/>
        <end position="309"/>
    </location>
</feature>
<evidence type="ECO:0000313" key="3">
    <source>
        <dbReference type="EMBL" id="CAE4653850.1"/>
    </source>
</evidence>
<dbReference type="GO" id="GO:0019948">
    <property type="term" value="F:SUMO activating enzyme activity"/>
    <property type="evidence" value="ECO:0007669"/>
    <property type="project" value="TreeGrafter"/>
</dbReference>
<sequence>MAAISEGEVAVYDRQLRLWGVQAQQRLLNAKVLIWGLEGSNVETCKNLVLAGVALVVCDHRSAEAADVNFNYFLRSQDIGSNRAECAAERVREMNPLCTVSTAKIPAEEADSMDALRKVLQGYNFVLVAPSVLGWNFERICSIDAVCRETGVGFALTVGCGEIAFFFTDLGSHTVQERSSAQGSASAEAQGTAPEPETVEFPSFKELLGCSPADLQKRKVDASILLVALFIAFARSRPSGVQPDQGAAFQAYCRDSMGSLPVVDGLSDLAEAYRLFFLEPLVHVASIVGGLLTQEVIKAITARDVPLANCVCFNAHTGAALVERIPGVSAVSKKRKVEEVADILDD</sequence>
<dbReference type="EMBL" id="HBNR01077374">
    <property type="protein sequence ID" value="CAE4653850.1"/>
    <property type="molecule type" value="Transcribed_RNA"/>
</dbReference>
<dbReference type="GO" id="GO:0005737">
    <property type="term" value="C:cytoplasm"/>
    <property type="evidence" value="ECO:0007669"/>
    <property type="project" value="TreeGrafter"/>
</dbReference>
<reference evidence="3" key="1">
    <citation type="submission" date="2021-01" db="EMBL/GenBank/DDBJ databases">
        <authorList>
            <person name="Corre E."/>
            <person name="Pelletier E."/>
            <person name="Niang G."/>
            <person name="Scheremetjew M."/>
            <person name="Finn R."/>
            <person name="Kale V."/>
            <person name="Holt S."/>
            <person name="Cochrane G."/>
            <person name="Meng A."/>
            <person name="Brown T."/>
            <person name="Cohen L."/>
        </authorList>
    </citation>
    <scope>NUCLEOTIDE SEQUENCE</scope>
    <source>
        <strain evidence="3">CCMP3105</strain>
    </source>
</reference>
<feature type="compositionally biased region" description="Low complexity" evidence="1">
    <location>
        <begin position="179"/>
        <end position="191"/>
    </location>
</feature>
<dbReference type="GO" id="GO:0016925">
    <property type="term" value="P:protein sumoylation"/>
    <property type="evidence" value="ECO:0007669"/>
    <property type="project" value="TreeGrafter"/>
</dbReference>
<organism evidence="3">
    <name type="scientific">Alexandrium monilatum</name>
    <dbReference type="NCBI Taxonomy" id="311494"/>
    <lineage>
        <taxon>Eukaryota</taxon>
        <taxon>Sar</taxon>
        <taxon>Alveolata</taxon>
        <taxon>Dinophyceae</taxon>
        <taxon>Gonyaulacales</taxon>
        <taxon>Pyrocystaceae</taxon>
        <taxon>Alexandrium</taxon>
    </lineage>
</organism>
<dbReference type="InterPro" id="IPR035985">
    <property type="entry name" value="Ubiquitin-activating_enz"/>
</dbReference>
<feature type="region of interest" description="Disordered" evidence="1">
    <location>
        <begin position="178"/>
        <end position="198"/>
    </location>
</feature>
<dbReference type="SUPFAM" id="SSF69572">
    <property type="entry name" value="Activating enzymes of the ubiquitin-like proteins"/>
    <property type="match status" value="1"/>
</dbReference>
<dbReference type="GO" id="GO:0031510">
    <property type="term" value="C:SUMO activating enzyme complex"/>
    <property type="evidence" value="ECO:0007669"/>
    <property type="project" value="TreeGrafter"/>
</dbReference>
<protein>
    <recommendedName>
        <fullName evidence="2">THIF-type NAD/FAD binding fold domain-containing protein</fullName>
    </recommendedName>
</protein>
<dbReference type="PANTHER" id="PTHR10953:SF162">
    <property type="entry name" value="SUMO-ACTIVATING ENZYME SUBUNIT 1"/>
    <property type="match status" value="1"/>
</dbReference>
<dbReference type="InterPro" id="IPR000594">
    <property type="entry name" value="ThiF_NAD_FAD-bd"/>
</dbReference>
<dbReference type="Gene3D" id="3.40.50.720">
    <property type="entry name" value="NAD(P)-binding Rossmann-like Domain"/>
    <property type="match status" value="1"/>
</dbReference>
<evidence type="ECO:0000259" key="2">
    <source>
        <dbReference type="Pfam" id="PF00899"/>
    </source>
</evidence>
<dbReference type="Pfam" id="PF00899">
    <property type="entry name" value="ThiF"/>
    <property type="match status" value="1"/>
</dbReference>